<feature type="non-terminal residue" evidence="2">
    <location>
        <position position="1"/>
    </location>
</feature>
<comment type="caution">
    <text evidence="2">The sequence shown here is derived from an EMBL/GenBank/DDBJ whole genome shotgun (WGS) entry which is preliminary data.</text>
</comment>
<feature type="non-terminal residue" evidence="2">
    <location>
        <position position="66"/>
    </location>
</feature>
<name>A0ABD0Q266_CIRMR</name>
<dbReference type="PANTHER" id="PTHR31017:SF1">
    <property type="entry name" value="LATE SECRETORY PATHWAY PROTEIN AVL9 HOMOLOG"/>
    <property type="match status" value="1"/>
</dbReference>
<dbReference type="AlphaFoldDB" id="A0ABD0Q266"/>
<gene>
    <name evidence="2" type="ORF">M9458_025253</name>
</gene>
<evidence type="ECO:0000313" key="2">
    <source>
        <dbReference type="EMBL" id="KAL0179811.1"/>
    </source>
</evidence>
<accession>A0ABD0Q266</accession>
<dbReference type="PANTHER" id="PTHR31017">
    <property type="entry name" value="LATE SECRETORY PATHWAY PROTEIN AVL9-RELATED"/>
    <property type="match status" value="1"/>
</dbReference>
<dbReference type="Proteomes" id="UP001529510">
    <property type="component" value="Unassembled WGS sequence"/>
</dbReference>
<dbReference type="Pfam" id="PF09794">
    <property type="entry name" value="Avl9"/>
    <property type="match status" value="1"/>
</dbReference>
<reference evidence="2 3" key="1">
    <citation type="submission" date="2024-05" db="EMBL/GenBank/DDBJ databases">
        <title>Genome sequencing and assembly of Indian major carp, Cirrhinus mrigala (Hamilton, 1822).</title>
        <authorList>
            <person name="Mohindra V."/>
            <person name="Chowdhury L.M."/>
            <person name="Lal K."/>
            <person name="Jena J.K."/>
        </authorList>
    </citation>
    <scope>NUCLEOTIDE SEQUENCE [LARGE SCALE GENOMIC DNA]</scope>
    <source>
        <strain evidence="2">CM1030</strain>
        <tissue evidence="2">Blood</tissue>
    </source>
</reference>
<protein>
    <recommendedName>
        <fullName evidence="1">AVL9/DENND6 domain-containing protein</fullName>
    </recommendedName>
</protein>
<organism evidence="2 3">
    <name type="scientific">Cirrhinus mrigala</name>
    <name type="common">Mrigala</name>
    <dbReference type="NCBI Taxonomy" id="683832"/>
    <lineage>
        <taxon>Eukaryota</taxon>
        <taxon>Metazoa</taxon>
        <taxon>Chordata</taxon>
        <taxon>Craniata</taxon>
        <taxon>Vertebrata</taxon>
        <taxon>Euteleostomi</taxon>
        <taxon>Actinopterygii</taxon>
        <taxon>Neopterygii</taxon>
        <taxon>Teleostei</taxon>
        <taxon>Ostariophysi</taxon>
        <taxon>Cypriniformes</taxon>
        <taxon>Cyprinidae</taxon>
        <taxon>Labeoninae</taxon>
        <taxon>Labeonini</taxon>
        <taxon>Cirrhinus</taxon>
    </lineage>
</organism>
<keyword evidence="3" id="KW-1185">Reference proteome</keyword>
<evidence type="ECO:0000259" key="1">
    <source>
        <dbReference type="Pfam" id="PF09794"/>
    </source>
</evidence>
<proteinExistence type="predicted"/>
<sequence length="66" mass="7625">IHDPELRKMLYLSTADLRFADYLVKHVTENKEDVFLDGTGWEGGDEWIRAQFGLYVHSLLSSALQQ</sequence>
<feature type="domain" description="AVL9/DENND6" evidence="1">
    <location>
        <begin position="1"/>
        <end position="62"/>
    </location>
</feature>
<dbReference type="InterPro" id="IPR051731">
    <property type="entry name" value="DENND11/AVL9_GEFs"/>
</dbReference>
<dbReference type="InterPro" id="IPR018307">
    <property type="entry name" value="ABL9/DENND6_dom"/>
</dbReference>
<dbReference type="EMBL" id="JAMKFB020000012">
    <property type="protein sequence ID" value="KAL0179811.1"/>
    <property type="molecule type" value="Genomic_DNA"/>
</dbReference>
<evidence type="ECO:0000313" key="3">
    <source>
        <dbReference type="Proteomes" id="UP001529510"/>
    </source>
</evidence>